<evidence type="ECO:0000313" key="3">
    <source>
        <dbReference type="EMBL" id="CAD9698933.1"/>
    </source>
</evidence>
<reference evidence="3" key="1">
    <citation type="submission" date="2021-01" db="EMBL/GenBank/DDBJ databases">
        <authorList>
            <person name="Corre E."/>
            <person name="Pelletier E."/>
            <person name="Niang G."/>
            <person name="Scheremetjew M."/>
            <person name="Finn R."/>
            <person name="Kale V."/>
            <person name="Holt S."/>
            <person name="Cochrane G."/>
            <person name="Meng A."/>
            <person name="Brown T."/>
            <person name="Cohen L."/>
        </authorList>
    </citation>
    <scope>NUCLEOTIDE SEQUENCE</scope>
    <source>
        <strain evidence="3">NY070348D</strain>
    </source>
</reference>
<dbReference type="Pfam" id="PF00657">
    <property type="entry name" value="Lipase_GDSL"/>
    <property type="match status" value="1"/>
</dbReference>
<dbReference type="InterPro" id="IPR036514">
    <property type="entry name" value="SGNH_hydro_sf"/>
</dbReference>
<feature type="signal peptide" evidence="1">
    <location>
        <begin position="1"/>
        <end position="18"/>
    </location>
</feature>
<evidence type="ECO:0000313" key="2">
    <source>
        <dbReference type="EMBL" id="CAD9698926.1"/>
    </source>
</evidence>
<dbReference type="GO" id="GO:0016788">
    <property type="term" value="F:hydrolase activity, acting on ester bonds"/>
    <property type="evidence" value="ECO:0007669"/>
    <property type="project" value="InterPro"/>
</dbReference>
<proteinExistence type="predicted"/>
<dbReference type="EMBL" id="HBHK01021567">
    <property type="protein sequence ID" value="CAD9698933.1"/>
    <property type="molecule type" value="Transcribed_RNA"/>
</dbReference>
<keyword evidence="1" id="KW-0732">Signal</keyword>
<feature type="chain" id="PRO_5036212027" evidence="1">
    <location>
        <begin position="19"/>
        <end position="288"/>
    </location>
</feature>
<dbReference type="InterPro" id="IPR001087">
    <property type="entry name" value="GDSL"/>
</dbReference>
<dbReference type="AlphaFoldDB" id="A0A7S2WNY5"/>
<dbReference type="EMBL" id="HBHK01021564">
    <property type="protein sequence ID" value="CAD9698926.1"/>
    <property type="molecule type" value="Transcribed_RNA"/>
</dbReference>
<protein>
    <submittedName>
        <fullName evidence="3">Uncharacterized protein</fullName>
    </submittedName>
</protein>
<evidence type="ECO:0000256" key="1">
    <source>
        <dbReference type="SAM" id="SignalP"/>
    </source>
</evidence>
<sequence length="288" mass="32531">MKFILGLFALVAVRGSSSDKELDLVIFGDGLSEVNNTFQMSQGAYPYQRAYPEHSFSDESSWTVYYKRYLENNSELRVNMHNFAFSGATTNSSVIPAFTGEMGTWPVPGTAQQFQMFVTSPLEKKKRRTVFQVNVGLNDMLCANPLSAQLNEEVANRIAKLVLDIEDYIGNNSNSIIIVSTIYPVALTPNFRDFAQRYPHFTQEYNKVLLKQLEPSLKRGKTHVFEFTRVVTDYIESSGLKHISCTDTTPLPVNCSEYLFVDGFYPAATLHRAIAKNMTDLTNKILKI</sequence>
<gene>
    <name evidence="2" type="ORF">QSP1433_LOCUS13737</name>
    <name evidence="3" type="ORF">QSP1433_LOCUS13740</name>
</gene>
<name>A0A7S2WNY5_9STRA</name>
<accession>A0A7S2WNY5</accession>
<dbReference type="Gene3D" id="3.40.50.1110">
    <property type="entry name" value="SGNH hydrolase"/>
    <property type="match status" value="1"/>
</dbReference>
<dbReference type="SUPFAM" id="SSF52266">
    <property type="entry name" value="SGNH hydrolase"/>
    <property type="match status" value="1"/>
</dbReference>
<organism evidence="3">
    <name type="scientific">Mucochytrium quahogii</name>
    <dbReference type="NCBI Taxonomy" id="96639"/>
    <lineage>
        <taxon>Eukaryota</taxon>
        <taxon>Sar</taxon>
        <taxon>Stramenopiles</taxon>
        <taxon>Bigyra</taxon>
        <taxon>Labyrinthulomycetes</taxon>
        <taxon>Thraustochytrida</taxon>
        <taxon>Thraustochytriidae</taxon>
        <taxon>Mucochytrium</taxon>
    </lineage>
</organism>